<evidence type="ECO:0000313" key="3">
    <source>
        <dbReference type="EMBL" id="MBL0743066.1"/>
    </source>
</evidence>
<evidence type="ECO:0000259" key="2">
    <source>
        <dbReference type="Pfam" id="PF13649"/>
    </source>
</evidence>
<evidence type="ECO:0000313" key="4">
    <source>
        <dbReference type="Proteomes" id="UP000613030"/>
    </source>
</evidence>
<dbReference type="Gene3D" id="3.40.50.150">
    <property type="entry name" value="Vaccinia Virus protein VP39"/>
    <property type="match status" value="1"/>
</dbReference>
<reference evidence="3 4" key="1">
    <citation type="submission" date="2021-01" db="EMBL/GenBank/DDBJ databases">
        <title>Chryseolinea sp. Jin1 Genome sequencing and assembly.</title>
        <authorList>
            <person name="Kim I."/>
        </authorList>
    </citation>
    <scope>NUCLEOTIDE SEQUENCE [LARGE SCALE GENOMIC DNA]</scope>
    <source>
        <strain evidence="3 4">Jin1</strain>
    </source>
</reference>
<dbReference type="Proteomes" id="UP000613030">
    <property type="component" value="Unassembled WGS sequence"/>
</dbReference>
<dbReference type="EMBL" id="JAERRB010000005">
    <property type="protein sequence ID" value="MBL0743066.1"/>
    <property type="molecule type" value="Genomic_DNA"/>
</dbReference>
<protein>
    <submittedName>
        <fullName evidence="3">Class I SAM-dependent methyltransferase</fullName>
    </submittedName>
</protein>
<gene>
    <name evidence="3" type="ORF">JI741_17685</name>
</gene>
<dbReference type="GO" id="GO:0008168">
    <property type="term" value="F:methyltransferase activity"/>
    <property type="evidence" value="ECO:0007669"/>
    <property type="project" value="UniProtKB-KW"/>
</dbReference>
<sequence length="247" mass="28611">MYQQNNIKAYSAFRASNYDDESKLDKGNREQHRNFLVDLLCSQKNAPTSFLDLGCGTGYFTEVFYEIFPRINGYLVDGSQEMLDIAQDRFLSRQLKAHLHCALFENINWHQMPAKVDVIFSALAIHHLQDADKWKLFQRIYDHLDDGGIFILYDLFKLKDQQGSALLEYLACRDHQRRLQAELDLDELIDELSIENITANDRRIRGEEGDKEAFLDDQLHHLAAAGFKHITTVFQEARFAGTIAYKS</sequence>
<dbReference type="GO" id="GO:0032259">
    <property type="term" value="P:methylation"/>
    <property type="evidence" value="ECO:0007669"/>
    <property type="project" value="UniProtKB-KW"/>
</dbReference>
<keyword evidence="3" id="KW-0489">Methyltransferase</keyword>
<keyword evidence="1" id="KW-0808">Transferase</keyword>
<feature type="domain" description="Methyltransferase" evidence="2">
    <location>
        <begin position="51"/>
        <end position="148"/>
    </location>
</feature>
<keyword evidence="4" id="KW-1185">Reference proteome</keyword>
<dbReference type="Pfam" id="PF13649">
    <property type="entry name" value="Methyltransf_25"/>
    <property type="match status" value="1"/>
</dbReference>
<dbReference type="RefSeq" id="WP_202011962.1">
    <property type="nucleotide sequence ID" value="NZ_JAERRB010000005.1"/>
</dbReference>
<dbReference type="SUPFAM" id="SSF53335">
    <property type="entry name" value="S-adenosyl-L-methionine-dependent methyltransferases"/>
    <property type="match status" value="1"/>
</dbReference>
<name>A0ABS1KUF1_9BACT</name>
<organism evidence="3 4">
    <name type="scientific">Chryseolinea lacunae</name>
    <dbReference type="NCBI Taxonomy" id="2801331"/>
    <lineage>
        <taxon>Bacteria</taxon>
        <taxon>Pseudomonadati</taxon>
        <taxon>Bacteroidota</taxon>
        <taxon>Cytophagia</taxon>
        <taxon>Cytophagales</taxon>
        <taxon>Fulvivirgaceae</taxon>
        <taxon>Chryseolinea</taxon>
    </lineage>
</organism>
<dbReference type="PANTHER" id="PTHR43861">
    <property type="entry name" value="TRANS-ACONITATE 2-METHYLTRANSFERASE-RELATED"/>
    <property type="match status" value="1"/>
</dbReference>
<comment type="caution">
    <text evidence="3">The sequence shown here is derived from an EMBL/GenBank/DDBJ whole genome shotgun (WGS) entry which is preliminary data.</text>
</comment>
<dbReference type="CDD" id="cd02440">
    <property type="entry name" value="AdoMet_MTases"/>
    <property type="match status" value="1"/>
</dbReference>
<accession>A0ABS1KUF1</accession>
<evidence type="ECO:0000256" key="1">
    <source>
        <dbReference type="ARBA" id="ARBA00022679"/>
    </source>
</evidence>
<proteinExistence type="predicted"/>
<dbReference type="InterPro" id="IPR029063">
    <property type="entry name" value="SAM-dependent_MTases_sf"/>
</dbReference>
<dbReference type="InterPro" id="IPR041698">
    <property type="entry name" value="Methyltransf_25"/>
</dbReference>